<proteinExistence type="predicted"/>
<dbReference type="EMBL" id="CP121252">
    <property type="protein sequence ID" value="WFP15590.1"/>
    <property type="molecule type" value="Genomic_DNA"/>
</dbReference>
<evidence type="ECO:0000313" key="2">
    <source>
        <dbReference type="Proteomes" id="UP001219037"/>
    </source>
</evidence>
<dbReference type="RefSeq" id="WP_270104964.1">
    <property type="nucleotide sequence ID" value="NZ_CP121252.1"/>
</dbReference>
<evidence type="ECO:0008006" key="3">
    <source>
        <dbReference type="Google" id="ProtNLM"/>
    </source>
</evidence>
<accession>A0ABY8H383</accession>
<dbReference type="Proteomes" id="UP001219037">
    <property type="component" value="Chromosome"/>
</dbReference>
<protein>
    <recommendedName>
        <fullName evidence="3">Spo0E like sporulation regulatory protein</fullName>
    </recommendedName>
</protein>
<gene>
    <name evidence="1" type="ORF">P8192_09245</name>
</gene>
<reference evidence="1 2" key="1">
    <citation type="submission" date="2023-04" db="EMBL/GenBank/DDBJ databases">
        <title>Funneling lignin-derived compounds into biodiesel using alkali-halophilic Citricoccus sp. P2.</title>
        <authorList>
            <person name="Luo C.-B."/>
        </authorList>
    </citation>
    <scope>NUCLEOTIDE SEQUENCE [LARGE SCALE GENOMIC DNA]</scope>
    <source>
        <strain evidence="1 2">P2</strain>
    </source>
</reference>
<keyword evidence="2" id="KW-1185">Reference proteome</keyword>
<sequence length="54" mass="6094">MNEYQQRAEKIVQRLAGSEDMRPADELETYRSVLDELTAMMNEQDTLPGTGSSS</sequence>
<name>A0ABY8H383_9MICC</name>
<evidence type="ECO:0000313" key="1">
    <source>
        <dbReference type="EMBL" id="WFP15590.1"/>
    </source>
</evidence>
<organism evidence="1 2">
    <name type="scientific">Citricoccus muralis</name>
    <dbReference type="NCBI Taxonomy" id="169134"/>
    <lineage>
        <taxon>Bacteria</taxon>
        <taxon>Bacillati</taxon>
        <taxon>Actinomycetota</taxon>
        <taxon>Actinomycetes</taxon>
        <taxon>Micrococcales</taxon>
        <taxon>Micrococcaceae</taxon>
        <taxon>Citricoccus</taxon>
    </lineage>
</organism>